<feature type="domain" description="DUF676" evidence="1">
    <location>
        <begin position="17"/>
        <end position="230"/>
    </location>
</feature>
<dbReference type="InterPro" id="IPR029058">
    <property type="entry name" value="AB_hydrolase_fold"/>
</dbReference>
<protein>
    <recommendedName>
        <fullName evidence="1">DUF676 domain-containing protein</fullName>
    </recommendedName>
</protein>
<proteinExistence type="predicted"/>
<gene>
    <name evidence="2" type="ORF">WJX73_001454</name>
</gene>
<dbReference type="Pfam" id="PF05057">
    <property type="entry name" value="DUF676"/>
    <property type="match status" value="1"/>
</dbReference>
<comment type="caution">
    <text evidence="2">The sequence shown here is derived from an EMBL/GenBank/DDBJ whole genome shotgun (WGS) entry which is preliminary data.</text>
</comment>
<dbReference type="Gene3D" id="3.40.50.1820">
    <property type="entry name" value="alpha/beta hydrolase"/>
    <property type="match status" value="1"/>
</dbReference>
<dbReference type="Proteomes" id="UP001465755">
    <property type="component" value="Unassembled WGS sequence"/>
</dbReference>
<dbReference type="PANTHER" id="PTHR12482">
    <property type="entry name" value="LIPASE ROG1-RELATED-RELATED"/>
    <property type="match status" value="1"/>
</dbReference>
<accession>A0AAW1P6E2</accession>
<dbReference type="PANTHER" id="PTHR12482:SF11">
    <property type="entry name" value="LIPASE YOR059C ISOFORM X1"/>
    <property type="match status" value="1"/>
</dbReference>
<dbReference type="InterPro" id="IPR007751">
    <property type="entry name" value="DUF676_lipase-like"/>
</dbReference>
<name>A0AAW1P6E2_9CHLO</name>
<dbReference type="InterPro" id="IPR044294">
    <property type="entry name" value="Lipase-like"/>
</dbReference>
<dbReference type="SUPFAM" id="SSF53474">
    <property type="entry name" value="alpha/beta-Hydrolases"/>
    <property type="match status" value="1"/>
</dbReference>
<organism evidence="2 3">
    <name type="scientific">Symbiochloris irregularis</name>
    <dbReference type="NCBI Taxonomy" id="706552"/>
    <lineage>
        <taxon>Eukaryota</taxon>
        <taxon>Viridiplantae</taxon>
        <taxon>Chlorophyta</taxon>
        <taxon>core chlorophytes</taxon>
        <taxon>Trebouxiophyceae</taxon>
        <taxon>Trebouxiales</taxon>
        <taxon>Trebouxiaceae</taxon>
        <taxon>Symbiochloris</taxon>
    </lineage>
</organism>
<sequence>MPRHLSELPTEESSAPKTHLLLLVSGLAGSPANWEVMMESLNLHADTSRVALLASGANTRTQTLHGIDTCGQRLAQEVQEYIMKHPSLERLSIVAHSMGGLVCRYFIGRAYDPATKRIAGLQPVHFFAMATPHAGCSGYGITQVPFFSLFDYVPLLGPLIRRAVAAMAPPLSALFMRRTGAQFFLHDREGGRPPLIERLSRDIKREGLFMTALASFITRTAYANSSGDHLISWPNSSLRRISELPKLPLGGIGVVRADPLDIAYWPNYCPQGAEPSWREQLREADSQDLSETAQLTSSSQHDQISRGDSALTLDMISRLQALPWRRVDVSFKGAKSWSSTHNLIQVTKRRWHYVGVGVGRHLARQFAIMEALEQQTSST</sequence>
<keyword evidence="3" id="KW-1185">Reference proteome</keyword>
<dbReference type="AlphaFoldDB" id="A0AAW1P6E2"/>
<reference evidence="2 3" key="1">
    <citation type="journal article" date="2024" name="Nat. Commun.">
        <title>Phylogenomics reveals the evolutionary origins of lichenization in chlorophyte algae.</title>
        <authorList>
            <person name="Puginier C."/>
            <person name="Libourel C."/>
            <person name="Otte J."/>
            <person name="Skaloud P."/>
            <person name="Haon M."/>
            <person name="Grisel S."/>
            <person name="Petersen M."/>
            <person name="Berrin J.G."/>
            <person name="Delaux P.M."/>
            <person name="Dal Grande F."/>
            <person name="Keller J."/>
        </authorList>
    </citation>
    <scope>NUCLEOTIDE SEQUENCE [LARGE SCALE GENOMIC DNA]</scope>
    <source>
        <strain evidence="2 3">SAG 2036</strain>
    </source>
</reference>
<evidence type="ECO:0000313" key="2">
    <source>
        <dbReference type="EMBL" id="KAK9806396.1"/>
    </source>
</evidence>
<evidence type="ECO:0000313" key="3">
    <source>
        <dbReference type="Proteomes" id="UP001465755"/>
    </source>
</evidence>
<evidence type="ECO:0000259" key="1">
    <source>
        <dbReference type="Pfam" id="PF05057"/>
    </source>
</evidence>
<dbReference type="EMBL" id="JALJOQ010000038">
    <property type="protein sequence ID" value="KAK9806396.1"/>
    <property type="molecule type" value="Genomic_DNA"/>
</dbReference>